<dbReference type="SUPFAM" id="SSF52794">
    <property type="entry name" value="PTS system IIB component-like"/>
    <property type="match status" value="1"/>
</dbReference>
<keyword evidence="6" id="KW-0418">Kinase</keyword>
<evidence type="ECO:0000256" key="4">
    <source>
        <dbReference type="ARBA" id="ARBA00022679"/>
    </source>
</evidence>
<dbReference type="GO" id="GO:0009401">
    <property type="term" value="P:phosphoenolpyruvate-dependent sugar phosphotransferase system"/>
    <property type="evidence" value="ECO:0007669"/>
    <property type="project" value="UniProtKB-KW"/>
</dbReference>
<keyword evidence="5" id="KW-0598">Phosphotransferase system</keyword>
<evidence type="ECO:0000256" key="7">
    <source>
        <dbReference type="PROSITE-ProRule" id="PRU00423"/>
    </source>
</evidence>
<dbReference type="InterPro" id="IPR036095">
    <property type="entry name" value="PTS_EIIB-like_sf"/>
</dbReference>
<reference evidence="9 10" key="2">
    <citation type="journal article" date="2010" name="Stand. Genomic Sci.">
        <title>Complete genome sequence of Sebaldella termitidis type strain (NCTC 11300).</title>
        <authorList>
            <person name="Harmon-Smith M."/>
            <person name="Celia L."/>
            <person name="Chertkov O."/>
            <person name="Lapidus A."/>
            <person name="Copeland A."/>
            <person name="Glavina Del Rio T."/>
            <person name="Nolan M."/>
            <person name="Lucas S."/>
            <person name="Tice H."/>
            <person name="Cheng J.F."/>
            <person name="Han C."/>
            <person name="Detter J.C."/>
            <person name="Bruce D."/>
            <person name="Goodwin L."/>
            <person name="Pitluck S."/>
            <person name="Pati A."/>
            <person name="Liolios K."/>
            <person name="Ivanova N."/>
            <person name="Mavromatis K."/>
            <person name="Mikhailova N."/>
            <person name="Chen A."/>
            <person name="Palaniappan K."/>
            <person name="Land M."/>
            <person name="Hauser L."/>
            <person name="Chang Y.J."/>
            <person name="Jeffries C.D."/>
            <person name="Brettin T."/>
            <person name="Goker M."/>
            <person name="Beck B."/>
            <person name="Bristow J."/>
            <person name="Eisen J.A."/>
            <person name="Markowitz V."/>
            <person name="Hugenholtz P."/>
            <person name="Kyrpides N.C."/>
            <person name="Klenk H.P."/>
            <person name="Chen F."/>
        </authorList>
    </citation>
    <scope>NUCLEOTIDE SEQUENCE [LARGE SCALE GENOMIC DNA]</scope>
    <source>
        <strain evidence="10">ATCC 33386 / NCTC 11300</strain>
    </source>
</reference>
<dbReference type="eggNOG" id="COG1440">
    <property type="taxonomic scope" value="Bacteria"/>
</dbReference>
<name>D1AI91_SEBTE</name>
<keyword evidence="2" id="KW-0597">Phosphoprotein</keyword>
<dbReference type="GO" id="GO:0008982">
    <property type="term" value="F:protein-N(PI)-phosphohistidine-sugar phosphotransferase activity"/>
    <property type="evidence" value="ECO:0007669"/>
    <property type="project" value="InterPro"/>
</dbReference>
<evidence type="ECO:0000259" key="8">
    <source>
        <dbReference type="PROSITE" id="PS51100"/>
    </source>
</evidence>
<keyword evidence="4" id="KW-0808">Transferase</keyword>
<accession>D1AI91</accession>
<evidence type="ECO:0000313" key="9">
    <source>
        <dbReference type="EMBL" id="ACZ08475.1"/>
    </source>
</evidence>
<dbReference type="HOGENOM" id="CLU_147323_1_0_0"/>
<protein>
    <submittedName>
        <fullName evidence="9">Phosphotransferase system lactose/cellobiose-specific IIB subunit</fullName>
    </submittedName>
</protein>
<dbReference type="EMBL" id="CP001739">
    <property type="protein sequence ID" value="ACZ08475.1"/>
    <property type="molecule type" value="Genomic_DNA"/>
</dbReference>
<dbReference type="InterPro" id="IPR051819">
    <property type="entry name" value="PTS_sugar-specific_EIIB"/>
</dbReference>
<proteinExistence type="predicted"/>
<dbReference type="AlphaFoldDB" id="D1AI91"/>
<keyword evidence="10" id="KW-1185">Reference proteome</keyword>
<evidence type="ECO:0000256" key="2">
    <source>
        <dbReference type="ARBA" id="ARBA00022553"/>
    </source>
</evidence>
<keyword evidence="1" id="KW-0813">Transport</keyword>
<dbReference type="Proteomes" id="UP000000845">
    <property type="component" value="Chromosome"/>
</dbReference>
<evidence type="ECO:0000256" key="6">
    <source>
        <dbReference type="ARBA" id="ARBA00022777"/>
    </source>
</evidence>
<evidence type="ECO:0000256" key="3">
    <source>
        <dbReference type="ARBA" id="ARBA00022597"/>
    </source>
</evidence>
<organism evidence="9 10">
    <name type="scientific">Sebaldella termitidis (strain ATCC 33386 / NCTC 11300)</name>
    <dbReference type="NCBI Taxonomy" id="526218"/>
    <lineage>
        <taxon>Bacteria</taxon>
        <taxon>Fusobacteriati</taxon>
        <taxon>Fusobacteriota</taxon>
        <taxon>Fusobacteriia</taxon>
        <taxon>Fusobacteriales</taxon>
        <taxon>Leptotrichiaceae</taxon>
        <taxon>Sebaldella</taxon>
    </lineage>
</organism>
<evidence type="ECO:0000256" key="1">
    <source>
        <dbReference type="ARBA" id="ARBA00022448"/>
    </source>
</evidence>
<evidence type="ECO:0000256" key="5">
    <source>
        <dbReference type="ARBA" id="ARBA00022683"/>
    </source>
</evidence>
<dbReference type="CDD" id="cd05564">
    <property type="entry name" value="PTS_IIB_chitobiose_lichenan"/>
    <property type="match status" value="1"/>
</dbReference>
<evidence type="ECO:0000313" key="10">
    <source>
        <dbReference type="Proteomes" id="UP000000845"/>
    </source>
</evidence>
<dbReference type="InterPro" id="IPR003501">
    <property type="entry name" value="PTS_EIIB_2/3"/>
</dbReference>
<sequence>MDFDRLHILLVCNLGASTSVMVSKMTEVAEKSEKLKDVDIKIDAYPVSTLKEHIKNYDVILAGPQIKHKEKEIQQECDKLDKPFAIINSKDYGMVDGAAILKAAILLKVKHDKKNV</sequence>
<dbReference type="InterPro" id="IPR013012">
    <property type="entry name" value="PTS_EIIB_3"/>
</dbReference>
<dbReference type="GO" id="GO:0016301">
    <property type="term" value="F:kinase activity"/>
    <property type="evidence" value="ECO:0007669"/>
    <property type="project" value="UniProtKB-KW"/>
</dbReference>
<dbReference type="PANTHER" id="PTHR34581:SF2">
    <property type="entry name" value="PTS SYSTEM N,N'-DIACETYLCHITOBIOSE-SPECIFIC EIIB COMPONENT"/>
    <property type="match status" value="1"/>
</dbReference>
<dbReference type="Gene3D" id="3.40.50.2300">
    <property type="match status" value="1"/>
</dbReference>
<dbReference type="Pfam" id="PF02302">
    <property type="entry name" value="PTS_IIB"/>
    <property type="match status" value="1"/>
</dbReference>
<dbReference type="STRING" id="526218.Sterm_1617"/>
<dbReference type="PANTHER" id="PTHR34581">
    <property type="entry name" value="PTS SYSTEM N,N'-DIACETYLCHITOBIOSE-SPECIFIC EIIB COMPONENT"/>
    <property type="match status" value="1"/>
</dbReference>
<dbReference type="RefSeq" id="WP_012861071.1">
    <property type="nucleotide sequence ID" value="NC_013517.1"/>
</dbReference>
<dbReference type="PROSITE" id="PS51100">
    <property type="entry name" value="PTS_EIIB_TYPE_3"/>
    <property type="match status" value="1"/>
</dbReference>
<reference evidence="10" key="1">
    <citation type="submission" date="2009-09" db="EMBL/GenBank/DDBJ databases">
        <title>The complete chromosome of Sebaldella termitidis ATCC 33386.</title>
        <authorList>
            <consortium name="US DOE Joint Genome Institute (JGI-PGF)"/>
            <person name="Lucas S."/>
            <person name="Copeland A."/>
            <person name="Lapidus A."/>
            <person name="Glavina del Rio T."/>
            <person name="Dalin E."/>
            <person name="Tice H."/>
            <person name="Bruce D."/>
            <person name="Goodwin L."/>
            <person name="Pitluck S."/>
            <person name="Kyrpides N."/>
            <person name="Mavromatis K."/>
            <person name="Ivanova N."/>
            <person name="Mikhailova N."/>
            <person name="Sims D."/>
            <person name="Meincke L."/>
            <person name="Brettin T."/>
            <person name="Detter J.C."/>
            <person name="Han C."/>
            <person name="Larimer F."/>
            <person name="Land M."/>
            <person name="Hauser L."/>
            <person name="Markowitz V."/>
            <person name="Cheng J.F."/>
            <person name="Hugenholtz P."/>
            <person name="Woyke T."/>
            <person name="Wu D."/>
            <person name="Eisen J.A."/>
        </authorList>
    </citation>
    <scope>NUCLEOTIDE SEQUENCE [LARGE SCALE GENOMIC DNA]</scope>
    <source>
        <strain evidence="10">ATCC 33386 / NCTC 11300</strain>
    </source>
</reference>
<gene>
    <name evidence="9" type="ordered locus">Sterm_1617</name>
</gene>
<feature type="modified residue" description="Phosphocysteine; by EIIA" evidence="7">
    <location>
        <position position="12"/>
    </location>
</feature>
<keyword evidence="3" id="KW-0762">Sugar transport</keyword>
<feature type="domain" description="PTS EIIB type-3" evidence="8">
    <location>
        <begin position="5"/>
        <end position="114"/>
    </location>
</feature>
<dbReference type="KEGG" id="str:Sterm_1617"/>